<evidence type="ECO:0000256" key="5">
    <source>
        <dbReference type="ARBA" id="ARBA00048056"/>
    </source>
</evidence>
<dbReference type="InterPro" id="IPR029047">
    <property type="entry name" value="HSP70_peptide-bd_sf"/>
</dbReference>
<dbReference type="FunFam" id="3.30.420.40:FF:000172">
    <property type="entry name" value="Heat shock 70 kDa protein"/>
    <property type="match status" value="2"/>
</dbReference>
<dbReference type="Gene3D" id="3.30.30.30">
    <property type="match status" value="1"/>
</dbReference>
<dbReference type="GO" id="GO:0005524">
    <property type="term" value="F:ATP binding"/>
    <property type="evidence" value="ECO:0007669"/>
    <property type="project" value="UniProtKB-KW"/>
</dbReference>
<dbReference type="SUPFAM" id="SSF100934">
    <property type="entry name" value="Heat shock protein 70kD (HSP70), C-terminal subdomain"/>
    <property type="match status" value="1"/>
</dbReference>
<evidence type="ECO:0000256" key="3">
    <source>
        <dbReference type="ARBA" id="ARBA00022840"/>
    </source>
</evidence>
<dbReference type="CDD" id="cd10233">
    <property type="entry name" value="ASKHA_NBD_HSP70_HSPA1"/>
    <property type="match status" value="1"/>
</dbReference>
<dbReference type="InterPro" id="IPR029048">
    <property type="entry name" value="HSP70_C_sf"/>
</dbReference>
<accession>A0A0C5C2Y0</accession>
<evidence type="ECO:0000256" key="1">
    <source>
        <dbReference type="ARBA" id="ARBA00007381"/>
    </source>
</evidence>
<evidence type="ECO:0000313" key="7">
    <source>
        <dbReference type="EMBL" id="AJN00640.1"/>
    </source>
</evidence>
<dbReference type="SUPFAM" id="SSF100920">
    <property type="entry name" value="Heat shock protein 70kD (HSP70), peptide-binding domain"/>
    <property type="match status" value="1"/>
</dbReference>
<dbReference type="PRINTS" id="PR00301">
    <property type="entry name" value="HEATSHOCK70"/>
</dbReference>
<dbReference type="FunFam" id="3.30.30.30:FF:000001">
    <property type="entry name" value="heat shock 70 kDa protein-like"/>
    <property type="match status" value="1"/>
</dbReference>
<dbReference type="FunFam" id="1.20.1270.10:FF:000016">
    <property type="entry name" value="Heat shock protein 70"/>
    <property type="match status" value="1"/>
</dbReference>
<organism evidence="7">
    <name type="scientific">Polycelis sp. ZD-2015</name>
    <dbReference type="NCBI Taxonomy" id="1615610"/>
    <lineage>
        <taxon>Eukaryota</taxon>
        <taxon>Metazoa</taxon>
        <taxon>Spiralia</taxon>
        <taxon>Lophotrochozoa</taxon>
        <taxon>Platyhelminthes</taxon>
        <taxon>Rhabditophora</taxon>
        <taxon>Seriata</taxon>
        <taxon>Tricladida</taxon>
        <taxon>Continenticola</taxon>
        <taxon>Planarioidea</taxon>
        <taxon>Planariidae</taxon>
        <taxon>Polycelis</taxon>
    </lineage>
</organism>
<dbReference type="InterPro" id="IPR043129">
    <property type="entry name" value="ATPase_NBD"/>
</dbReference>
<dbReference type="Gene3D" id="1.20.1270.10">
    <property type="match status" value="1"/>
</dbReference>
<protein>
    <submittedName>
        <fullName evidence="7">HSP70</fullName>
    </submittedName>
</protein>
<comment type="catalytic activity">
    <reaction evidence="5">
        <text>ATP + H2O = ADP + phosphate + H(+)</text>
        <dbReference type="Rhea" id="RHEA:13065"/>
        <dbReference type="ChEBI" id="CHEBI:15377"/>
        <dbReference type="ChEBI" id="CHEBI:15378"/>
        <dbReference type="ChEBI" id="CHEBI:30616"/>
        <dbReference type="ChEBI" id="CHEBI:43474"/>
        <dbReference type="ChEBI" id="CHEBI:456216"/>
        <dbReference type="EC" id="3.6.4.10"/>
    </reaction>
</comment>
<dbReference type="InterPro" id="IPR013126">
    <property type="entry name" value="Hsp_70_fam"/>
</dbReference>
<dbReference type="Gene3D" id="2.60.34.10">
    <property type="entry name" value="Substrate Binding Domain Of DNAk, Chain A, domain 1"/>
    <property type="match status" value="1"/>
</dbReference>
<dbReference type="FunFam" id="3.90.640.10:FF:000002">
    <property type="entry name" value="Heat shock 70 kDa"/>
    <property type="match status" value="1"/>
</dbReference>
<evidence type="ECO:0000256" key="6">
    <source>
        <dbReference type="RuleBase" id="RU003322"/>
    </source>
</evidence>
<dbReference type="Gene3D" id="3.30.420.40">
    <property type="match status" value="2"/>
</dbReference>
<name>A0A0C5C2Y0_9PLAT</name>
<dbReference type="PANTHER" id="PTHR19375">
    <property type="entry name" value="HEAT SHOCK PROTEIN 70KDA"/>
    <property type="match status" value="1"/>
</dbReference>
<dbReference type="PROSITE" id="PS00297">
    <property type="entry name" value="HSP70_1"/>
    <property type="match status" value="1"/>
</dbReference>
<keyword evidence="3 6" id="KW-0067">ATP-binding</keyword>
<reference evidence="7" key="1">
    <citation type="journal article" date="2015" name="Cell Stress Chaperones">
        <title>Identification and expression analysis of a heat-shock protein 70 gene in Polycelis sp.</title>
        <authorList>
            <person name="Cheng F."/>
            <person name="Dong Z."/>
            <person name="Dong Y."/>
            <person name="Sima Y."/>
            <person name="Chen J."/>
            <person name="Li X."/>
            <person name="Chen G."/>
            <person name="Liu D."/>
        </authorList>
    </citation>
    <scope>NUCLEOTIDE SEQUENCE</scope>
</reference>
<dbReference type="NCBIfam" id="NF001413">
    <property type="entry name" value="PRK00290.1"/>
    <property type="match status" value="1"/>
</dbReference>
<evidence type="ECO:0000256" key="4">
    <source>
        <dbReference type="ARBA" id="ARBA00023016"/>
    </source>
</evidence>
<evidence type="ECO:0000256" key="2">
    <source>
        <dbReference type="ARBA" id="ARBA00022741"/>
    </source>
</evidence>
<dbReference type="FunFam" id="2.60.34.10:FF:000002">
    <property type="entry name" value="Heat shock 70 kDa"/>
    <property type="match status" value="1"/>
</dbReference>
<dbReference type="EMBL" id="KP027180">
    <property type="protein sequence ID" value="AJN00640.1"/>
    <property type="molecule type" value="mRNA"/>
</dbReference>
<dbReference type="SUPFAM" id="SSF53067">
    <property type="entry name" value="Actin-like ATPase domain"/>
    <property type="match status" value="2"/>
</dbReference>
<dbReference type="AlphaFoldDB" id="A0A0C5C2Y0"/>
<dbReference type="PROSITE" id="PS01036">
    <property type="entry name" value="HSP70_3"/>
    <property type="match status" value="1"/>
</dbReference>
<dbReference type="Pfam" id="PF00012">
    <property type="entry name" value="HSP70"/>
    <property type="match status" value="1"/>
</dbReference>
<dbReference type="PROSITE" id="PS00329">
    <property type="entry name" value="HSP70_2"/>
    <property type="match status" value="1"/>
</dbReference>
<gene>
    <name evidence="7" type="primary">hsp70</name>
</gene>
<proteinExistence type="evidence at transcript level"/>
<dbReference type="FunFam" id="3.30.420.40:FF:000026">
    <property type="entry name" value="Heat shock protein 70"/>
    <property type="match status" value="1"/>
</dbReference>
<sequence>MSHTPAIGIDLGTTFSCVGVFQHGKVEIIGNDQGNRTTPSYVASNDNERMIGDAAKNQAAMNPSNTVFDAKRLMGRKFADPSVQSDMKHFSYNVIDVDGKPKIEVEFKGVNKIFSPEEISSMVLIKMKETAEAYLGGKVTDAVITVPAYFNDSQRQATKDAGAIAGLNVLRIINEPTAAAIAYGLDKKTVAAKNILIFDLGGGTFDVSILSIEDGIFEVKSTAGDTHLGGEDFDNRMVDHFVQEFKRKHKKDLSGNKRSLRRLRTACERAKRTLSSSALASVEVDSLFDGIDFYTSITRARFEELCADLFKSTMDPVEKSLKDAKMDKKAINEIVLVGGSTRIPKIQKLLQDFFNGRELNKSINPDEAVAYGAAVQAAILTGDTSEAVQDLLLVDVAPLSLGIETVGGAMSVIIKRNCTIPTKQTQVFTTHDDNQTCVKIVVCEGERAMIKDNNKLGEFDLTGIPPAPRGAAQIEVTFDINANGILNVSAVEKGSNRVSKITISNDKGRLSKEDIEKMVADAEKFRNEDEKQKEILDAKNSLETYAFQVKTTLEDERVQMKLSKEDKYLVNDKCDEVISWIECNQSASKDEFDSMKKDLESACLPVMSKLYGRKR</sequence>
<keyword evidence="2 6" id="KW-0547">Nucleotide-binding</keyword>
<comment type="similarity">
    <text evidence="1 6">Belongs to the heat shock protein 70 family.</text>
</comment>
<dbReference type="GO" id="GO:0140662">
    <property type="term" value="F:ATP-dependent protein folding chaperone"/>
    <property type="evidence" value="ECO:0007669"/>
    <property type="project" value="InterPro"/>
</dbReference>
<keyword evidence="4" id="KW-0346">Stress response</keyword>
<dbReference type="InterPro" id="IPR018181">
    <property type="entry name" value="Heat_shock_70_CS"/>
</dbReference>
<dbReference type="Gene3D" id="3.90.640.10">
    <property type="entry name" value="Actin, Chain A, domain 4"/>
    <property type="match status" value="1"/>
</dbReference>